<dbReference type="GO" id="GO:0006096">
    <property type="term" value="P:glycolytic process"/>
    <property type="evidence" value="ECO:0000318"/>
    <property type="project" value="GO_Central"/>
</dbReference>
<evidence type="ECO:0000256" key="6">
    <source>
        <dbReference type="ARBA" id="ARBA00022777"/>
    </source>
</evidence>
<dbReference type="GO" id="GO:0008865">
    <property type="term" value="F:fructokinase activity"/>
    <property type="evidence" value="ECO:0000318"/>
    <property type="project" value="GO_Central"/>
</dbReference>
<evidence type="ECO:0000256" key="12">
    <source>
        <dbReference type="SAM" id="SignalP"/>
    </source>
</evidence>
<dbReference type="FunFam" id="3.30.420.40:FF:000034">
    <property type="entry name" value="Phosphotransferase"/>
    <property type="match status" value="1"/>
</dbReference>
<reference evidence="15" key="3">
    <citation type="submission" date="2020-12" db="UniProtKB">
        <authorList>
            <consortium name="EnsemblPlants"/>
        </authorList>
    </citation>
    <scope>IDENTIFICATION</scope>
</reference>
<keyword evidence="6 11" id="KW-0418">Kinase</keyword>
<dbReference type="EC" id="2.7.1.-" evidence="11"/>
<dbReference type="GO" id="GO:0004340">
    <property type="term" value="F:glucokinase activity"/>
    <property type="evidence" value="ECO:0000318"/>
    <property type="project" value="GO_Central"/>
</dbReference>
<dbReference type="PANTHER" id="PTHR19443:SF16">
    <property type="entry name" value="HEXOKINASE TYPE 1-RELATED"/>
    <property type="match status" value="1"/>
</dbReference>
<name>A0A7I4ATV6_PHYPA</name>
<evidence type="ECO:0000256" key="3">
    <source>
        <dbReference type="ARBA" id="ARBA00009225"/>
    </source>
</evidence>
<dbReference type="InterPro" id="IPR022673">
    <property type="entry name" value="Hexokinase_C"/>
</dbReference>
<dbReference type="AlphaFoldDB" id="A0A7I4ATV6"/>
<dbReference type="GO" id="GO:0005536">
    <property type="term" value="F:D-glucose binding"/>
    <property type="evidence" value="ECO:0007669"/>
    <property type="project" value="InterPro"/>
</dbReference>
<evidence type="ECO:0000256" key="8">
    <source>
        <dbReference type="ARBA" id="ARBA00023152"/>
    </source>
</evidence>
<dbReference type="EMBL" id="ABEU02000015">
    <property type="status" value="NOT_ANNOTATED_CDS"/>
    <property type="molecule type" value="Genomic_DNA"/>
</dbReference>
<dbReference type="Gramene" id="Pp3c15_12840V3.11">
    <property type="protein sequence ID" value="Pp3c15_12840V3.11"/>
    <property type="gene ID" value="Pp3c15_12840"/>
</dbReference>
<evidence type="ECO:0000256" key="7">
    <source>
        <dbReference type="ARBA" id="ARBA00022840"/>
    </source>
</evidence>
<dbReference type="InterPro" id="IPR022672">
    <property type="entry name" value="Hexokinase_N"/>
</dbReference>
<keyword evidence="12" id="KW-0732">Signal</keyword>
<feature type="domain" description="Hexokinase C-terminal" evidence="14">
    <location>
        <begin position="252"/>
        <end position="517"/>
    </location>
</feature>
<dbReference type="PRINTS" id="PR00475">
    <property type="entry name" value="HEXOKINASE"/>
</dbReference>
<feature type="signal peptide" evidence="12">
    <location>
        <begin position="1"/>
        <end position="20"/>
    </location>
</feature>
<keyword evidence="4 11" id="KW-0808">Transferase</keyword>
<dbReference type="GO" id="GO:0001678">
    <property type="term" value="P:intracellular glucose homeostasis"/>
    <property type="evidence" value="ECO:0000318"/>
    <property type="project" value="GO_Central"/>
</dbReference>
<proteinExistence type="inferred from homology"/>
<keyword evidence="7 11" id="KW-0067">ATP-binding</keyword>
<accession>A0A7I4ATV6</accession>
<dbReference type="PANTHER" id="PTHR19443">
    <property type="entry name" value="HEXOKINASE"/>
    <property type="match status" value="1"/>
</dbReference>
<dbReference type="UniPathway" id="UPA00242"/>
<evidence type="ECO:0000313" key="16">
    <source>
        <dbReference type="Proteomes" id="UP000006727"/>
    </source>
</evidence>
<evidence type="ECO:0000313" key="15">
    <source>
        <dbReference type="EnsemblPlants" id="Pp3c15_12840V3.11"/>
    </source>
</evidence>
<evidence type="ECO:0000256" key="10">
    <source>
        <dbReference type="ARBA" id="ARBA00047905"/>
    </source>
</evidence>
<evidence type="ECO:0000256" key="4">
    <source>
        <dbReference type="ARBA" id="ARBA00022679"/>
    </source>
</evidence>
<keyword evidence="5 11" id="KW-0547">Nucleotide-binding</keyword>
<feature type="chain" id="PRO_5029878482" description="Phosphotransferase" evidence="12">
    <location>
        <begin position="21"/>
        <end position="526"/>
    </location>
</feature>
<keyword evidence="16" id="KW-1185">Reference proteome</keyword>
<sequence length="526" mass="58756">MTQMLLSTAVACATVAAVAAAVMVWQKFHKHSHCDQALVLLYEFRHACATPLYVLRHISEHVALEMQAGLNQPGGSQLMMLPTFIEKLPNGCEKGLFYALDLSGTNFRVLRCLLGGPNARVIKQEYEVVAIPRALLLGTSEELFDFIAQRLISFIKLEGPEFQRGHNWNGHQIRELGLTISFPICQTSHNTGILIKWTEGFKIADGVGKDVVAMLQSAMDRQKGFQIRVAVLINDTVGTMAGGHYWNDDVMVGVILGTNTNACYVECNLPEDIQTKSGKMVNIPFYTLPVIYMEWGRFWSSHLPRTYIDEQLDNESVNPGDRGFEKMTGAMYLGEIVRRVLARMAQEANLFGDSVPTKLKQPFILLTLEMSKMHADESPDLRIVDKVLKDVFDIKRTELSERRIVHSVCDTVTMRAARLAAAFIVGILKKIGRDGWDATGVSSRLMALPRDSEHRARLELKRTVVAMDGILYEHYHRFRIYMQAAVYELLSEAAARKLVIELSKDGSGTGASILAACHSEFAPSYS</sequence>
<dbReference type="GO" id="GO:0051156">
    <property type="term" value="P:glucose 6-phosphate metabolic process"/>
    <property type="evidence" value="ECO:0000318"/>
    <property type="project" value="GO_Central"/>
</dbReference>
<comment type="pathway">
    <text evidence="2">Carbohydrate metabolism; hexose metabolism.</text>
</comment>
<comment type="catalytic activity">
    <reaction evidence="10">
        <text>D-fructose + ATP = D-fructose 6-phosphate + ADP + H(+)</text>
        <dbReference type="Rhea" id="RHEA:16125"/>
        <dbReference type="ChEBI" id="CHEBI:15378"/>
        <dbReference type="ChEBI" id="CHEBI:30616"/>
        <dbReference type="ChEBI" id="CHEBI:37721"/>
        <dbReference type="ChEBI" id="CHEBI:61527"/>
        <dbReference type="ChEBI" id="CHEBI:456216"/>
        <dbReference type="EC" id="2.7.1.1"/>
    </reaction>
    <physiologicalReaction direction="left-to-right" evidence="10">
        <dbReference type="Rhea" id="RHEA:16126"/>
    </physiologicalReaction>
</comment>
<feature type="domain" description="Hexokinase N-terminal" evidence="13">
    <location>
        <begin position="42"/>
        <end position="245"/>
    </location>
</feature>
<dbReference type="Gene3D" id="3.30.420.40">
    <property type="match status" value="1"/>
</dbReference>
<dbReference type="PROSITE" id="PS51748">
    <property type="entry name" value="HEXOKINASE_2"/>
    <property type="match status" value="1"/>
</dbReference>
<evidence type="ECO:0000256" key="2">
    <source>
        <dbReference type="ARBA" id="ARBA00005028"/>
    </source>
</evidence>
<evidence type="ECO:0000256" key="9">
    <source>
        <dbReference type="ARBA" id="ARBA00044613"/>
    </source>
</evidence>
<evidence type="ECO:0000259" key="14">
    <source>
        <dbReference type="Pfam" id="PF03727"/>
    </source>
</evidence>
<reference evidence="15 16" key="1">
    <citation type="journal article" date="2008" name="Science">
        <title>The Physcomitrella genome reveals evolutionary insights into the conquest of land by plants.</title>
        <authorList>
            <person name="Rensing S."/>
            <person name="Lang D."/>
            <person name="Zimmer A."/>
            <person name="Terry A."/>
            <person name="Salamov A."/>
            <person name="Shapiro H."/>
            <person name="Nishiyama T."/>
            <person name="Perroud P.-F."/>
            <person name="Lindquist E."/>
            <person name="Kamisugi Y."/>
            <person name="Tanahashi T."/>
            <person name="Sakakibara K."/>
            <person name="Fujita T."/>
            <person name="Oishi K."/>
            <person name="Shin-I T."/>
            <person name="Kuroki Y."/>
            <person name="Toyoda A."/>
            <person name="Suzuki Y."/>
            <person name="Hashimoto A."/>
            <person name="Yamaguchi K."/>
            <person name="Sugano A."/>
            <person name="Kohara Y."/>
            <person name="Fujiyama A."/>
            <person name="Anterola A."/>
            <person name="Aoki S."/>
            <person name="Ashton N."/>
            <person name="Barbazuk W.B."/>
            <person name="Barker E."/>
            <person name="Bennetzen J."/>
            <person name="Bezanilla M."/>
            <person name="Blankenship R."/>
            <person name="Cho S.H."/>
            <person name="Dutcher S."/>
            <person name="Estelle M."/>
            <person name="Fawcett J.A."/>
            <person name="Gundlach H."/>
            <person name="Hanada K."/>
            <person name="Heyl A."/>
            <person name="Hicks K.A."/>
            <person name="Hugh J."/>
            <person name="Lohr M."/>
            <person name="Mayer K."/>
            <person name="Melkozernov A."/>
            <person name="Murata T."/>
            <person name="Nelson D."/>
            <person name="Pils B."/>
            <person name="Prigge M."/>
            <person name="Reiss B."/>
            <person name="Renner T."/>
            <person name="Rombauts S."/>
            <person name="Rushton P."/>
            <person name="Sanderfoot A."/>
            <person name="Schween G."/>
            <person name="Shiu S.-H."/>
            <person name="Stueber K."/>
            <person name="Theodoulou F.L."/>
            <person name="Tu H."/>
            <person name="Van de Peer Y."/>
            <person name="Verrier P.J."/>
            <person name="Waters E."/>
            <person name="Wood A."/>
            <person name="Yang L."/>
            <person name="Cove D."/>
            <person name="Cuming A."/>
            <person name="Hasebe M."/>
            <person name="Lucas S."/>
            <person name="Mishler D.B."/>
            <person name="Reski R."/>
            <person name="Grigoriev I."/>
            <person name="Quatrano R.S."/>
            <person name="Boore J.L."/>
        </authorList>
    </citation>
    <scope>NUCLEOTIDE SEQUENCE [LARGE SCALE GENOMIC DNA]</scope>
    <source>
        <strain evidence="15 16">cv. Gransden 2004</strain>
    </source>
</reference>
<dbReference type="Gene3D" id="3.40.367.20">
    <property type="match status" value="1"/>
</dbReference>
<evidence type="ECO:0000256" key="1">
    <source>
        <dbReference type="ARBA" id="ARBA00004888"/>
    </source>
</evidence>
<dbReference type="Pfam" id="PF03727">
    <property type="entry name" value="Hexokinase_2"/>
    <property type="match status" value="1"/>
</dbReference>
<dbReference type="Pfam" id="PF00349">
    <property type="entry name" value="Hexokinase_1"/>
    <property type="match status" value="1"/>
</dbReference>
<keyword evidence="8 11" id="KW-0324">Glycolysis</keyword>
<evidence type="ECO:0000256" key="5">
    <source>
        <dbReference type="ARBA" id="ARBA00022741"/>
    </source>
</evidence>
<protein>
    <recommendedName>
        <fullName evidence="11">Phosphotransferase</fullName>
        <ecNumber evidence="11">2.7.1.-</ecNumber>
    </recommendedName>
</protein>
<dbReference type="Proteomes" id="UP000006727">
    <property type="component" value="Chromosome 15"/>
</dbReference>
<organism evidence="15 16">
    <name type="scientific">Physcomitrium patens</name>
    <name type="common">Spreading-leaved earth moss</name>
    <name type="synonym">Physcomitrella patens</name>
    <dbReference type="NCBI Taxonomy" id="3218"/>
    <lineage>
        <taxon>Eukaryota</taxon>
        <taxon>Viridiplantae</taxon>
        <taxon>Streptophyta</taxon>
        <taxon>Embryophyta</taxon>
        <taxon>Bryophyta</taxon>
        <taxon>Bryophytina</taxon>
        <taxon>Bryopsida</taxon>
        <taxon>Funariidae</taxon>
        <taxon>Funariales</taxon>
        <taxon>Funariaceae</taxon>
        <taxon>Physcomitrium</taxon>
    </lineage>
</organism>
<comment type="catalytic activity">
    <reaction evidence="9">
        <text>a D-hexose + ATP = a D-hexose 6-phosphate + ADP + H(+)</text>
        <dbReference type="Rhea" id="RHEA:22740"/>
        <dbReference type="ChEBI" id="CHEBI:4194"/>
        <dbReference type="ChEBI" id="CHEBI:15378"/>
        <dbReference type="ChEBI" id="CHEBI:30616"/>
        <dbReference type="ChEBI" id="CHEBI:229467"/>
        <dbReference type="ChEBI" id="CHEBI:456216"/>
        <dbReference type="EC" id="2.7.1.1"/>
    </reaction>
    <physiologicalReaction direction="left-to-right" evidence="9">
        <dbReference type="Rhea" id="RHEA:22741"/>
    </physiologicalReaction>
</comment>
<dbReference type="InterPro" id="IPR043129">
    <property type="entry name" value="ATPase_NBD"/>
</dbReference>
<evidence type="ECO:0000259" key="13">
    <source>
        <dbReference type="Pfam" id="PF00349"/>
    </source>
</evidence>
<dbReference type="UniPathway" id="UPA00109">
    <property type="reaction ID" value="UER00180"/>
</dbReference>
<evidence type="ECO:0000256" key="11">
    <source>
        <dbReference type="RuleBase" id="RU362007"/>
    </source>
</evidence>
<dbReference type="CDD" id="cd24020">
    <property type="entry name" value="ASKHA_NBD_HK_plant"/>
    <property type="match status" value="1"/>
</dbReference>
<reference evidence="15 16" key="2">
    <citation type="journal article" date="2018" name="Plant J.">
        <title>The Physcomitrella patens chromosome-scale assembly reveals moss genome structure and evolution.</title>
        <authorList>
            <person name="Lang D."/>
            <person name="Ullrich K.K."/>
            <person name="Murat F."/>
            <person name="Fuchs J."/>
            <person name="Jenkins J."/>
            <person name="Haas F.B."/>
            <person name="Piednoel M."/>
            <person name="Gundlach H."/>
            <person name="Van Bel M."/>
            <person name="Meyberg R."/>
            <person name="Vives C."/>
            <person name="Morata J."/>
            <person name="Symeonidi A."/>
            <person name="Hiss M."/>
            <person name="Muchero W."/>
            <person name="Kamisugi Y."/>
            <person name="Saleh O."/>
            <person name="Blanc G."/>
            <person name="Decker E.L."/>
            <person name="van Gessel N."/>
            <person name="Grimwood J."/>
            <person name="Hayes R.D."/>
            <person name="Graham S.W."/>
            <person name="Gunter L.E."/>
            <person name="McDaniel S.F."/>
            <person name="Hoernstein S.N.W."/>
            <person name="Larsson A."/>
            <person name="Li F.W."/>
            <person name="Perroud P.F."/>
            <person name="Phillips J."/>
            <person name="Ranjan P."/>
            <person name="Rokshar D.S."/>
            <person name="Rothfels C.J."/>
            <person name="Schneider L."/>
            <person name="Shu S."/>
            <person name="Stevenson D.W."/>
            <person name="Thummler F."/>
            <person name="Tillich M."/>
            <person name="Villarreal Aguilar J.C."/>
            <person name="Widiez T."/>
            <person name="Wong G.K."/>
            <person name="Wymore A."/>
            <person name="Zhang Y."/>
            <person name="Zimmer A.D."/>
            <person name="Quatrano R.S."/>
            <person name="Mayer K.F.X."/>
            <person name="Goodstein D."/>
            <person name="Casacuberta J.M."/>
            <person name="Vandepoele K."/>
            <person name="Reski R."/>
            <person name="Cuming A.C."/>
            <person name="Tuskan G.A."/>
            <person name="Maumus F."/>
            <person name="Salse J."/>
            <person name="Schmutz J."/>
            <person name="Rensing S.A."/>
        </authorList>
    </citation>
    <scope>NUCLEOTIDE SEQUENCE [LARGE SCALE GENOMIC DNA]</scope>
    <source>
        <strain evidence="15 16">cv. Gransden 2004</strain>
    </source>
</reference>
<dbReference type="InParanoid" id="A0A7I4ATV6"/>
<dbReference type="InterPro" id="IPR001312">
    <property type="entry name" value="Hexokinase"/>
</dbReference>
<comment type="pathway">
    <text evidence="1">Carbohydrate degradation; glycolysis; D-glyceraldehyde 3-phosphate and glycerone phosphate from D-glucose: step 1/4.</text>
</comment>
<dbReference type="GO" id="GO:0006006">
    <property type="term" value="P:glucose metabolic process"/>
    <property type="evidence" value="ECO:0000318"/>
    <property type="project" value="GO_Central"/>
</dbReference>
<dbReference type="GO" id="GO:0005829">
    <property type="term" value="C:cytosol"/>
    <property type="evidence" value="ECO:0000318"/>
    <property type="project" value="GO_Central"/>
</dbReference>
<dbReference type="SUPFAM" id="SSF53067">
    <property type="entry name" value="Actin-like ATPase domain"/>
    <property type="match status" value="2"/>
</dbReference>
<dbReference type="GO" id="GO:0005524">
    <property type="term" value="F:ATP binding"/>
    <property type="evidence" value="ECO:0007669"/>
    <property type="project" value="UniProtKB-UniRule"/>
</dbReference>
<dbReference type="GO" id="GO:0005739">
    <property type="term" value="C:mitochondrion"/>
    <property type="evidence" value="ECO:0000318"/>
    <property type="project" value="GO_Central"/>
</dbReference>
<comment type="similarity">
    <text evidence="3 11">Belongs to the hexokinase family.</text>
</comment>
<dbReference type="EnsemblPlants" id="Pp3c15_12840V3.11">
    <property type="protein sequence ID" value="Pp3c15_12840V3.11"/>
    <property type="gene ID" value="Pp3c15_12840"/>
</dbReference>